<evidence type="ECO:0000256" key="2">
    <source>
        <dbReference type="ARBA" id="ARBA00023315"/>
    </source>
</evidence>
<feature type="domain" description="N-acetyltransferase" evidence="3">
    <location>
        <begin position="16"/>
        <end position="191"/>
    </location>
</feature>
<dbReference type="CDD" id="cd04301">
    <property type="entry name" value="NAT_SF"/>
    <property type="match status" value="1"/>
</dbReference>
<keyword evidence="2" id="KW-0012">Acyltransferase</keyword>
<comment type="caution">
    <text evidence="4">The sequence shown here is derived from an EMBL/GenBank/DDBJ whole genome shotgun (WGS) entry which is preliminary data.</text>
</comment>
<dbReference type="GO" id="GO:0016747">
    <property type="term" value="F:acyltransferase activity, transferring groups other than amino-acyl groups"/>
    <property type="evidence" value="ECO:0007669"/>
    <property type="project" value="InterPro"/>
</dbReference>
<dbReference type="SUPFAM" id="SSF55729">
    <property type="entry name" value="Acyl-CoA N-acyltransferases (Nat)"/>
    <property type="match status" value="1"/>
</dbReference>
<evidence type="ECO:0000313" key="4">
    <source>
        <dbReference type="EMBL" id="KAF7317452.1"/>
    </source>
</evidence>
<dbReference type="OrthoDB" id="2129362at2759"/>
<dbReference type="Proteomes" id="UP000613580">
    <property type="component" value="Unassembled WGS sequence"/>
</dbReference>
<dbReference type="PANTHER" id="PTHR43072:SF23">
    <property type="entry name" value="UPF0039 PROTEIN C11D3.02C"/>
    <property type="match status" value="1"/>
</dbReference>
<dbReference type="AlphaFoldDB" id="A0A8H6TIS8"/>
<evidence type="ECO:0000259" key="3">
    <source>
        <dbReference type="PROSITE" id="PS51186"/>
    </source>
</evidence>
<protein>
    <recommendedName>
        <fullName evidence="3">N-acetyltransferase domain-containing protein</fullName>
    </recommendedName>
</protein>
<gene>
    <name evidence="4" type="ORF">HMN09_00482200</name>
</gene>
<dbReference type="PANTHER" id="PTHR43072">
    <property type="entry name" value="N-ACETYLTRANSFERASE"/>
    <property type="match status" value="1"/>
</dbReference>
<accession>A0A8H6TIS8</accession>
<dbReference type="Pfam" id="PF13420">
    <property type="entry name" value="Acetyltransf_4"/>
    <property type="match status" value="1"/>
</dbReference>
<evidence type="ECO:0000256" key="1">
    <source>
        <dbReference type="ARBA" id="ARBA00022679"/>
    </source>
</evidence>
<sequence length="196" mass="21410">MTRHAACPHTTMSSSLSIRPASPADIPRITSILNHYISSSVTTFRLDPVAEATVLDTYHAISAQGLPYLVAYDHTSDSEADHVLGYTYAAGYRMPSHAGYQHTVEISVFVAPDSRTRGVGTALMNALIPALRATTAPKVHQVLAVMAVDPDGQDAGLGLRDWYGRWGFVEVGRLKRVGHKFGKWLDTMFLQLSLDE</sequence>
<dbReference type="Gene3D" id="3.40.630.30">
    <property type="match status" value="1"/>
</dbReference>
<dbReference type="InterPro" id="IPR016181">
    <property type="entry name" value="Acyl_CoA_acyltransferase"/>
</dbReference>
<dbReference type="EMBL" id="JACAZE010000005">
    <property type="protein sequence ID" value="KAF7317452.1"/>
    <property type="molecule type" value="Genomic_DNA"/>
</dbReference>
<keyword evidence="5" id="KW-1185">Reference proteome</keyword>
<organism evidence="4 5">
    <name type="scientific">Mycena chlorophos</name>
    <name type="common">Agaric fungus</name>
    <name type="synonym">Agaricus chlorophos</name>
    <dbReference type="NCBI Taxonomy" id="658473"/>
    <lineage>
        <taxon>Eukaryota</taxon>
        <taxon>Fungi</taxon>
        <taxon>Dikarya</taxon>
        <taxon>Basidiomycota</taxon>
        <taxon>Agaricomycotina</taxon>
        <taxon>Agaricomycetes</taxon>
        <taxon>Agaricomycetidae</taxon>
        <taxon>Agaricales</taxon>
        <taxon>Marasmiineae</taxon>
        <taxon>Mycenaceae</taxon>
        <taxon>Mycena</taxon>
    </lineage>
</organism>
<keyword evidence="1" id="KW-0808">Transferase</keyword>
<evidence type="ECO:0000313" key="5">
    <source>
        <dbReference type="Proteomes" id="UP000613580"/>
    </source>
</evidence>
<proteinExistence type="predicted"/>
<name>A0A8H6TIS8_MYCCL</name>
<reference evidence="4" key="1">
    <citation type="submission" date="2020-05" db="EMBL/GenBank/DDBJ databases">
        <title>Mycena genomes resolve the evolution of fungal bioluminescence.</title>
        <authorList>
            <person name="Tsai I.J."/>
        </authorList>
    </citation>
    <scope>NUCLEOTIDE SEQUENCE</scope>
    <source>
        <strain evidence="4">110903Hualien_Pintung</strain>
    </source>
</reference>
<dbReference type="InterPro" id="IPR000182">
    <property type="entry name" value="GNAT_dom"/>
</dbReference>
<dbReference type="PROSITE" id="PS51186">
    <property type="entry name" value="GNAT"/>
    <property type="match status" value="1"/>
</dbReference>